<proteinExistence type="predicted"/>
<feature type="region of interest" description="Disordered" evidence="4">
    <location>
        <begin position="144"/>
        <end position="181"/>
    </location>
</feature>
<dbReference type="PANTHER" id="PTHR14555:SF1">
    <property type="entry name" value="MELANOPHILIN"/>
    <property type="match status" value="1"/>
</dbReference>
<evidence type="ECO:0000313" key="6">
    <source>
        <dbReference type="Ensembl" id="ENSJJAP00000013777.1"/>
    </source>
</evidence>
<dbReference type="SUPFAM" id="SSF57903">
    <property type="entry name" value="FYVE/PHD zinc finger"/>
    <property type="match status" value="1"/>
</dbReference>
<feature type="compositionally biased region" description="Basic and acidic residues" evidence="4">
    <location>
        <begin position="369"/>
        <end position="386"/>
    </location>
</feature>
<dbReference type="GO" id="GO:0031267">
    <property type="term" value="F:small GTPase binding"/>
    <property type="evidence" value="ECO:0007669"/>
    <property type="project" value="Ensembl"/>
</dbReference>
<keyword evidence="2" id="KW-0863">Zinc-finger</keyword>
<feature type="region of interest" description="Disordered" evidence="4">
    <location>
        <begin position="197"/>
        <end position="219"/>
    </location>
</feature>
<dbReference type="GO" id="GO:0030864">
    <property type="term" value="C:cortical actin cytoskeleton"/>
    <property type="evidence" value="ECO:0007669"/>
    <property type="project" value="TreeGrafter"/>
</dbReference>
<dbReference type="GO" id="GO:0017022">
    <property type="term" value="F:myosin binding"/>
    <property type="evidence" value="ECO:0007669"/>
    <property type="project" value="Ensembl"/>
</dbReference>
<name>A0A8C5KXJ4_JACJA</name>
<dbReference type="FunFam" id="3.30.40.10:FF:000018">
    <property type="entry name" value="Synaptotagmin-like 5, isoform CRA_a"/>
    <property type="match status" value="1"/>
</dbReference>
<gene>
    <name evidence="6" type="primary">Mlph</name>
</gene>
<dbReference type="OMA" id="EAQGWLC"/>
<dbReference type="GeneTree" id="ENSGT00950000183138"/>
<dbReference type="Ensembl" id="ENSJJAT00000020271.1">
    <property type="protein sequence ID" value="ENSJJAP00000013777.1"/>
    <property type="gene ID" value="ENSJJAG00000016422.1"/>
</dbReference>
<keyword evidence="1" id="KW-0479">Metal-binding</keyword>
<evidence type="ECO:0000259" key="5">
    <source>
        <dbReference type="PROSITE" id="PS50916"/>
    </source>
</evidence>
<protein>
    <submittedName>
        <fullName evidence="6">Melanophilin</fullName>
    </submittedName>
</protein>
<dbReference type="GO" id="GO:0048471">
    <property type="term" value="C:perinuclear region of cytoplasm"/>
    <property type="evidence" value="ECO:0007669"/>
    <property type="project" value="Ensembl"/>
</dbReference>
<organism evidence="6 7">
    <name type="scientific">Jaculus jaculus</name>
    <name type="common">Lesser Egyptian jerboa</name>
    <dbReference type="NCBI Taxonomy" id="51337"/>
    <lineage>
        <taxon>Eukaryota</taxon>
        <taxon>Metazoa</taxon>
        <taxon>Chordata</taxon>
        <taxon>Craniata</taxon>
        <taxon>Vertebrata</taxon>
        <taxon>Euteleostomi</taxon>
        <taxon>Mammalia</taxon>
        <taxon>Eutheria</taxon>
        <taxon>Euarchontoglires</taxon>
        <taxon>Glires</taxon>
        <taxon>Rodentia</taxon>
        <taxon>Myomorpha</taxon>
        <taxon>Dipodoidea</taxon>
        <taxon>Dipodidae</taxon>
        <taxon>Dipodinae</taxon>
        <taxon>Jaculus</taxon>
    </lineage>
</organism>
<dbReference type="Pfam" id="PF04698">
    <property type="entry name" value="Rab_eff_C"/>
    <property type="match status" value="1"/>
</dbReference>
<dbReference type="InterPro" id="IPR013083">
    <property type="entry name" value="Znf_RING/FYVE/PHD"/>
</dbReference>
<dbReference type="InterPro" id="IPR011011">
    <property type="entry name" value="Znf_FYVE_PHD"/>
</dbReference>
<dbReference type="InterPro" id="IPR041282">
    <property type="entry name" value="FYVE_2"/>
</dbReference>
<keyword evidence="3" id="KW-0862">Zinc</keyword>
<evidence type="ECO:0000256" key="3">
    <source>
        <dbReference type="ARBA" id="ARBA00022833"/>
    </source>
</evidence>
<dbReference type="InterPro" id="IPR006788">
    <property type="entry name" value="Myrip/Melanophilin"/>
</dbReference>
<dbReference type="Proteomes" id="UP000694385">
    <property type="component" value="Unassembled WGS sequence"/>
</dbReference>
<evidence type="ECO:0000256" key="1">
    <source>
        <dbReference type="ARBA" id="ARBA00022723"/>
    </source>
</evidence>
<reference evidence="6" key="1">
    <citation type="submission" date="2025-08" db="UniProtKB">
        <authorList>
            <consortium name="Ensembl"/>
        </authorList>
    </citation>
    <scope>IDENTIFICATION</scope>
</reference>
<dbReference type="InterPro" id="IPR051745">
    <property type="entry name" value="Intracell_Transport_Effector"/>
</dbReference>
<dbReference type="GO" id="GO:0008270">
    <property type="term" value="F:zinc ion binding"/>
    <property type="evidence" value="ECO:0007669"/>
    <property type="project" value="UniProtKB-KW"/>
</dbReference>
<sequence>MGKKLDLSGLTDEEAEHVRAVVQRDFDLRRREEERLEGLKGIIQKESSKRELLSDTAHLNETHCARCLQPYRLLVNSRRQCLECGLFTCKSCSHVHPEEQGWLCDTCHLARVVKIGSLEWYYEHVRARFKRFGSAKVIRSLCGRLQGGGGPEPSPEEKNRDSEQTDEDGGALDAETRTRHLSSKKKRLLSFHDLDFEEDPDQSMRPCSHTPGPEATHSLQSLTGEPCLEECTSTEAEVLKEADPGASGYHPLPEEQLHSPLANSEDALTELGWAGAFHRTTLETAAMPGTDVIRNKQLPSQYLADVDTSDEDNIQAPRAASQHSKRRARAISESQISELNKRVSAVEHLLTHLESTVLPPSAQGPAVRSHTDADAEEETLRRRLEELTSNISDQGASSEEEATREKETKASGAPPGHLQRRDNPRQPIGPGDVLRASKSTDEELSELEDRVAMTVSEVQQAESEVSDIESRIAALRAAGLTVKPSGKPRRKSNLPVSGEGGSAYFMSVEAVPYLLRRKYSPSRQGKSLLLLLPSAFTCLSLLGSDLGENHGQPGSKPVMSQQP</sequence>
<dbReference type="Gene3D" id="3.30.40.10">
    <property type="entry name" value="Zinc/RING finger domain, C3HC4 (zinc finger)"/>
    <property type="match status" value="1"/>
</dbReference>
<evidence type="ECO:0000256" key="4">
    <source>
        <dbReference type="SAM" id="MobiDB-lite"/>
    </source>
</evidence>
<dbReference type="Pfam" id="PF02318">
    <property type="entry name" value="FYVE_2"/>
    <property type="match status" value="1"/>
</dbReference>
<reference evidence="6" key="2">
    <citation type="submission" date="2025-09" db="UniProtKB">
        <authorList>
            <consortium name="Ensembl"/>
        </authorList>
    </citation>
    <scope>IDENTIFICATION</scope>
</reference>
<dbReference type="InterPro" id="IPR010911">
    <property type="entry name" value="Rab_BD"/>
</dbReference>
<dbReference type="GO" id="GO:0030674">
    <property type="term" value="F:protein-macromolecule adaptor activity"/>
    <property type="evidence" value="ECO:0007669"/>
    <property type="project" value="Ensembl"/>
</dbReference>
<evidence type="ECO:0000256" key="2">
    <source>
        <dbReference type="ARBA" id="ARBA00022771"/>
    </source>
</evidence>
<feature type="region of interest" description="Disordered" evidence="4">
    <location>
        <begin position="307"/>
        <end position="333"/>
    </location>
</feature>
<dbReference type="PROSITE" id="PS50916">
    <property type="entry name" value="RABBD"/>
    <property type="match status" value="1"/>
</dbReference>
<dbReference type="InterPro" id="IPR037442">
    <property type="entry name" value="Melanophilin_FYVE-rel_dom"/>
</dbReference>
<dbReference type="AlphaFoldDB" id="A0A8C5KXJ4"/>
<feature type="domain" description="RabBD" evidence="5">
    <location>
        <begin position="4"/>
        <end position="124"/>
    </location>
</feature>
<dbReference type="GO" id="GO:0006886">
    <property type="term" value="P:intracellular protein transport"/>
    <property type="evidence" value="ECO:0007669"/>
    <property type="project" value="InterPro"/>
</dbReference>
<dbReference type="GO" id="GO:0030425">
    <property type="term" value="C:dendrite"/>
    <property type="evidence" value="ECO:0007669"/>
    <property type="project" value="Ensembl"/>
</dbReference>
<feature type="region of interest" description="Disordered" evidence="4">
    <location>
        <begin position="355"/>
        <end position="445"/>
    </location>
</feature>
<accession>A0A8C5KXJ4</accession>
<dbReference type="GO" id="GO:0003779">
    <property type="term" value="F:actin binding"/>
    <property type="evidence" value="ECO:0007669"/>
    <property type="project" value="TreeGrafter"/>
</dbReference>
<dbReference type="CDD" id="cd15752">
    <property type="entry name" value="FYVE_SlaC2-a"/>
    <property type="match status" value="1"/>
</dbReference>
<evidence type="ECO:0000313" key="7">
    <source>
        <dbReference type="Proteomes" id="UP000694385"/>
    </source>
</evidence>
<keyword evidence="7" id="KW-1185">Reference proteome</keyword>
<dbReference type="PANTHER" id="PTHR14555">
    <property type="entry name" value="MYELIN-ASSOCIATED OLIGODENDROCYTIC BASIC PROTEIN MOBP -RELATED"/>
    <property type="match status" value="1"/>
</dbReference>